<evidence type="ECO:0000313" key="3">
    <source>
        <dbReference type="Proteomes" id="UP001164727"/>
    </source>
</evidence>
<reference evidence="2 3" key="1">
    <citation type="journal article" date="2023" name="Microbiol. Resour. Announc.">
        <title>Complete Genome of 'Candidatus Phytoplasma rubi' RS, a Phytopathogenic Bacterium Associated with Rubus Stunt Disease.</title>
        <authorList>
            <person name="Duckeck D."/>
            <person name="Zubert C."/>
            <person name="Bohm J.W."/>
            <person name="Carminati G."/>
            <person name="Schneider B."/>
            <person name="Kube M."/>
        </authorList>
    </citation>
    <scope>NUCLEOTIDE SEQUENCE [LARGE SCALE GENOMIC DNA]</scope>
    <source>
        <strain evidence="2 3">RS</strain>
    </source>
</reference>
<gene>
    <name evidence="2" type="ORF">RS022_06290</name>
</gene>
<name>A0ABY7BTW7_9MOLU</name>
<keyword evidence="1" id="KW-0175">Coiled coil</keyword>
<proteinExistence type="predicted"/>
<organism evidence="2 3">
    <name type="scientific">Candidatus Phytoplasma rubi</name>
    <dbReference type="NCBI Taxonomy" id="399025"/>
    <lineage>
        <taxon>Bacteria</taxon>
        <taxon>Bacillati</taxon>
        <taxon>Mycoplasmatota</taxon>
        <taxon>Mollicutes</taxon>
        <taxon>Acholeplasmatales</taxon>
        <taxon>Acholeplasmataceae</taxon>
        <taxon>Candidatus Phytoplasma</taxon>
        <taxon>16SrV (Elm yellows group)</taxon>
    </lineage>
</organism>
<evidence type="ECO:0000256" key="1">
    <source>
        <dbReference type="SAM" id="Coils"/>
    </source>
</evidence>
<dbReference type="RefSeq" id="WP_308738514.1">
    <property type="nucleotide sequence ID" value="NZ_CP114006.1"/>
</dbReference>
<evidence type="ECO:0000313" key="2">
    <source>
        <dbReference type="EMBL" id="WAN63472.1"/>
    </source>
</evidence>
<feature type="coiled-coil region" evidence="1">
    <location>
        <begin position="109"/>
        <end position="136"/>
    </location>
</feature>
<dbReference type="Proteomes" id="UP001164727">
    <property type="component" value="Chromosome"/>
</dbReference>
<protein>
    <submittedName>
        <fullName evidence="2">Uncharacterized protein</fullName>
    </submittedName>
</protein>
<keyword evidence="3" id="KW-1185">Reference proteome</keyword>
<sequence>MGKVTLLLHESHHLWHIYNEVANENKESSPMITKETLEMYFKDIDRDLAKLDTDYKDYKKKKEEYNNKFKSDEAFHEFEESSELVRKIKRKEESVINEYEKIVFEINEKRKQIAYILELEKNHNELEEELYDKNEEINVKKE</sequence>
<dbReference type="EMBL" id="CP114006">
    <property type="protein sequence ID" value="WAN63472.1"/>
    <property type="molecule type" value="Genomic_DNA"/>
</dbReference>
<accession>A0ABY7BTW7</accession>